<proteinExistence type="predicted"/>
<evidence type="ECO:0008006" key="4">
    <source>
        <dbReference type="Google" id="ProtNLM"/>
    </source>
</evidence>
<feature type="transmembrane region" description="Helical" evidence="1">
    <location>
        <begin position="41"/>
        <end position="59"/>
    </location>
</feature>
<keyword evidence="1" id="KW-0812">Transmembrane</keyword>
<dbReference type="RefSeq" id="WP_092438260.1">
    <property type="nucleotide sequence ID" value="NZ_FMYP01000031.1"/>
</dbReference>
<organism evidence="2 3">
    <name type="scientific">Williamwhitmania taraxaci</name>
    <dbReference type="NCBI Taxonomy" id="1640674"/>
    <lineage>
        <taxon>Bacteria</taxon>
        <taxon>Pseudomonadati</taxon>
        <taxon>Bacteroidota</taxon>
        <taxon>Bacteroidia</taxon>
        <taxon>Bacteroidales</taxon>
        <taxon>Williamwhitmaniaceae</taxon>
        <taxon>Williamwhitmania</taxon>
    </lineage>
</organism>
<sequence length="230" mass="25552">MKKSDLYVLLGVILFFLPFFLSDAVYGFYETFNKEHALVTSFIKFALLATFGEAIGLRLREGVYNKQGFGLIPRAIVWGFLGLTIYMSFIIFSKGMPEFLAAVGLTDAPAIMKGDLSWAKLLVAFSISAAMNTIYAPVMMTLHKITDIHIVQHGGKVGGLFRPIHFGKIMSGMNWDVQWNFVFKKTIPFFWIPAHTITFLLPAEMRVLFAALLGIALGVLLSLASLKSGK</sequence>
<evidence type="ECO:0000313" key="2">
    <source>
        <dbReference type="EMBL" id="SDC42616.1"/>
    </source>
</evidence>
<feature type="transmembrane region" description="Helical" evidence="1">
    <location>
        <begin position="207"/>
        <end position="226"/>
    </location>
</feature>
<feature type="transmembrane region" description="Helical" evidence="1">
    <location>
        <begin position="118"/>
        <end position="138"/>
    </location>
</feature>
<keyword evidence="3" id="KW-1185">Reference proteome</keyword>
<accession>A0A1G6LJ30</accession>
<name>A0A1G6LJ30_9BACT</name>
<feature type="transmembrane region" description="Helical" evidence="1">
    <location>
        <begin position="7"/>
        <end position="29"/>
    </location>
</feature>
<evidence type="ECO:0000313" key="3">
    <source>
        <dbReference type="Proteomes" id="UP000199452"/>
    </source>
</evidence>
<evidence type="ECO:0000256" key="1">
    <source>
        <dbReference type="SAM" id="Phobius"/>
    </source>
</evidence>
<feature type="transmembrane region" description="Helical" evidence="1">
    <location>
        <begin position="182"/>
        <end position="201"/>
    </location>
</feature>
<gene>
    <name evidence="2" type="ORF">SAMN05216323_10316</name>
</gene>
<protein>
    <recommendedName>
        <fullName evidence="4">Mpv17 / PMP22 family protein</fullName>
    </recommendedName>
</protein>
<feature type="transmembrane region" description="Helical" evidence="1">
    <location>
        <begin position="71"/>
        <end position="92"/>
    </location>
</feature>
<reference evidence="2 3" key="1">
    <citation type="submission" date="2016-09" db="EMBL/GenBank/DDBJ databases">
        <authorList>
            <person name="Capua I."/>
            <person name="De Benedictis P."/>
            <person name="Joannis T."/>
            <person name="Lombin L.H."/>
            <person name="Cattoli G."/>
        </authorList>
    </citation>
    <scope>NUCLEOTIDE SEQUENCE [LARGE SCALE GENOMIC DNA]</scope>
    <source>
        <strain evidence="2 3">A7P-90m</strain>
    </source>
</reference>
<dbReference type="EMBL" id="FMYP01000031">
    <property type="protein sequence ID" value="SDC42616.1"/>
    <property type="molecule type" value="Genomic_DNA"/>
</dbReference>
<dbReference type="OrthoDB" id="1115879at2"/>
<keyword evidence="1" id="KW-1133">Transmembrane helix</keyword>
<keyword evidence="1" id="KW-0472">Membrane</keyword>
<dbReference type="Proteomes" id="UP000199452">
    <property type="component" value="Unassembled WGS sequence"/>
</dbReference>
<dbReference type="AlphaFoldDB" id="A0A1G6LJ30"/>
<dbReference type="STRING" id="1640674.SAMN05216323_10316"/>